<evidence type="ECO:0000313" key="1">
    <source>
        <dbReference type="EMBL" id="KAF4678220.1"/>
    </source>
</evidence>
<keyword evidence="2" id="KW-1185">Reference proteome</keyword>
<sequence length="399" mass="44375">MSTLAQRVSTTVAKRIVAPPDPAPLTIFCYKKHFMRQQQIKEKIKGLQNPQKADCGPLGDTVQLPFAISMSVSSLSARAVGLSIPSRAAVALGNSIRTLSTSAPRFYTQEEMETAQNFFQLMMEGDITGAAKLAEPQAKRLNMGVEEFMAKQASERAYLIYRFSSAERQEAIKLAMDGEGFDQGLTEEEREANTSASGMAMCKPELIHEILESEGEKFWLPICKEHYNRIQQVIKMCRTSLSFGDACPAPTRDYQLLGRSYPSRIMLGKSGAVLQTYISRLMAGSRSFSPQAMANHEAAAQLFDTQLRGLGPADGPLEKPDVDQSGRLEEFKAWAEKREEAARQHQRLLLHLTCDVSRYMLAPPEGRALMQFAKLAITPEDEKEKEYTSGVIQSTLDMM</sequence>
<protein>
    <submittedName>
        <fullName evidence="1">Uncharacterized protein</fullName>
    </submittedName>
</protein>
<evidence type="ECO:0000313" key="2">
    <source>
        <dbReference type="Proteomes" id="UP000591131"/>
    </source>
</evidence>
<name>A0A7J6N455_PERCH</name>
<reference evidence="1 2" key="1">
    <citation type="submission" date="2020-04" db="EMBL/GenBank/DDBJ databases">
        <title>Perkinsus chesapeaki whole genome sequence.</title>
        <authorList>
            <person name="Bogema D.R."/>
        </authorList>
    </citation>
    <scope>NUCLEOTIDE SEQUENCE [LARGE SCALE GENOMIC DNA]</scope>
    <source>
        <strain evidence="1">ATCC PRA-425</strain>
    </source>
</reference>
<organism evidence="1 2">
    <name type="scientific">Perkinsus chesapeaki</name>
    <name type="common">Clam parasite</name>
    <name type="synonym">Perkinsus andrewsi</name>
    <dbReference type="NCBI Taxonomy" id="330153"/>
    <lineage>
        <taxon>Eukaryota</taxon>
        <taxon>Sar</taxon>
        <taxon>Alveolata</taxon>
        <taxon>Perkinsozoa</taxon>
        <taxon>Perkinsea</taxon>
        <taxon>Perkinsida</taxon>
        <taxon>Perkinsidae</taxon>
        <taxon>Perkinsus</taxon>
    </lineage>
</organism>
<dbReference type="AlphaFoldDB" id="A0A7J6N455"/>
<dbReference type="EMBL" id="JAAPAO010000002">
    <property type="protein sequence ID" value="KAF4678220.1"/>
    <property type="molecule type" value="Genomic_DNA"/>
</dbReference>
<accession>A0A7J6N455</accession>
<dbReference type="Proteomes" id="UP000591131">
    <property type="component" value="Unassembled WGS sequence"/>
</dbReference>
<comment type="caution">
    <text evidence="1">The sequence shown here is derived from an EMBL/GenBank/DDBJ whole genome shotgun (WGS) entry which is preliminary data.</text>
</comment>
<dbReference type="OrthoDB" id="426858at2759"/>
<gene>
    <name evidence="1" type="ORF">FOL47_003282</name>
</gene>
<proteinExistence type="predicted"/>